<dbReference type="GO" id="GO:0016740">
    <property type="term" value="F:transferase activity"/>
    <property type="evidence" value="ECO:0007669"/>
    <property type="project" value="UniProtKB-KW"/>
</dbReference>
<proteinExistence type="predicted"/>
<protein>
    <submittedName>
        <fullName evidence="2">Phosphotransferase enzyme family protein</fullName>
    </submittedName>
</protein>
<dbReference type="AlphaFoldDB" id="A0A1M5I419"/>
<keyword evidence="2" id="KW-0808">Transferase</keyword>
<dbReference type="Pfam" id="PF01636">
    <property type="entry name" value="APH"/>
    <property type="match status" value="1"/>
</dbReference>
<evidence type="ECO:0000259" key="1">
    <source>
        <dbReference type="Pfam" id="PF01636"/>
    </source>
</evidence>
<dbReference type="Gene3D" id="3.90.1200.10">
    <property type="match status" value="1"/>
</dbReference>
<dbReference type="EMBL" id="FQVN01000007">
    <property type="protein sequence ID" value="SHG22971.1"/>
    <property type="molecule type" value="Genomic_DNA"/>
</dbReference>
<dbReference type="InterPro" id="IPR002575">
    <property type="entry name" value="Aminoglycoside_PTrfase"/>
</dbReference>
<dbReference type="STRING" id="2017.SAMN05444320_10791"/>
<reference evidence="2 3" key="1">
    <citation type="submission" date="2016-11" db="EMBL/GenBank/DDBJ databases">
        <authorList>
            <person name="Jaros S."/>
            <person name="Januszkiewicz K."/>
            <person name="Wedrychowicz H."/>
        </authorList>
    </citation>
    <scope>NUCLEOTIDE SEQUENCE [LARGE SCALE GENOMIC DNA]</scope>
    <source>
        <strain evidence="2 3">DSM 44523</strain>
    </source>
</reference>
<evidence type="ECO:0000313" key="2">
    <source>
        <dbReference type="EMBL" id="SHG22971.1"/>
    </source>
</evidence>
<dbReference type="SUPFAM" id="SSF56112">
    <property type="entry name" value="Protein kinase-like (PK-like)"/>
    <property type="match status" value="1"/>
</dbReference>
<gene>
    <name evidence="2" type="ORF">SAMN05444320_10791</name>
</gene>
<sequence>MCERLAELRHRYVELPPGRPSSVVHGDAWVGNVAVTEEGRAVLHDFERCSLGPPEWDSIHSAIKHSSFGWEPPDEYAEFVSVYGHDVTEWEGFATLRDIREFRMTCMAVQIATEDPRARDQAFHRLACIRGERGTRPWSGWRGVPF</sequence>
<dbReference type="InterPro" id="IPR011009">
    <property type="entry name" value="Kinase-like_dom_sf"/>
</dbReference>
<evidence type="ECO:0000313" key="3">
    <source>
        <dbReference type="Proteomes" id="UP000184501"/>
    </source>
</evidence>
<accession>A0A1M5I419</accession>
<dbReference type="Proteomes" id="UP000184501">
    <property type="component" value="Unassembled WGS sequence"/>
</dbReference>
<organism evidence="2 3">
    <name type="scientific">Streptoalloteichus hindustanus</name>
    <dbReference type="NCBI Taxonomy" id="2017"/>
    <lineage>
        <taxon>Bacteria</taxon>
        <taxon>Bacillati</taxon>
        <taxon>Actinomycetota</taxon>
        <taxon>Actinomycetes</taxon>
        <taxon>Pseudonocardiales</taxon>
        <taxon>Pseudonocardiaceae</taxon>
        <taxon>Streptoalloteichus</taxon>
    </lineage>
</organism>
<keyword evidence="3" id="KW-1185">Reference proteome</keyword>
<name>A0A1M5I419_STRHI</name>
<feature type="domain" description="Aminoglycoside phosphotransferase" evidence="1">
    <location>
        <begin position="13"/>
        <end position="91"/>
    </location>
</feature>